<evidence type="ECO:0000256" key="10">
    <source>
        <dbReference type="PROSITE-ProRule" id="PRU00282"/>
    </source>
</evidence>
<comment type="subcellular location">
    <subcellularLocation>
        <location evidence="1">Mitochondrion inner membrane</location>
        <topology evidence="1">Multi-pass membrane protein</topology>
    </subcellularLocation>
</comment>
<evidence type="ECO:0000256" key="2">
    <source>
        <dbReference type="ARBA" id="ARBA00006375"/>
    </source>
</evidence>
<protein>
    <recommendedName>
        <fullName evidence="14">Solute carrier family 25 member 51</fullName>
    </recommendedName>
</protein>
<keyword evidence="6" id="KW-0999">Mitochondrion inner membrane</keyword>
<organism evidence="12 13">
    <name type="scientific">Cloeon dipterum</name>
    <dbReference type="NCBI Taxonomy" id="197152"/>
    <lineage>
        <taxon>Eukaryota</taxon>
        <taxon>Metazoa</taxon>
        <taxon>Ecdysozoa</taxon>
        <taxon>Arthropoda</taxon>
        <taxon>Hexapoda</taxon>
        <taxon>Insecta</taxon>
        <taxon>Pterygota</taxon>
        <taxon>Palaeoptera</taxon>
        <taxon>Ephemeroptera</taxon>
        <taxon>Pisciforma</taxon>
        <taxon>Baetidae</taxon>
        <taxon>Cloeon</taxon>
    </lineage>
</organism>
<comment type="similarity">
    <text evidence="2 11">Belongs to the mitochondrial carrier (TC 2.A.29) family.</text>
</comment>
<keyword evidence="7" id="KW-1133">Transmembrane helix</keyword>
<evidence type="ECO:0000313" key="12">
    <source>
        <dbReference type="EMBL" id="CAB3374919.1"/>
    </source>
</evidence>
<dbReference type="InterPro" id="IPR018108">
    <property type="entry name" value="MCP_transmembrane"/>
</dbReference>
<sequence length="281" mass="31796">MTSKSLDKKSMQEFACGWGAAFINITVTYPINKVMFRQMLHGLKTKTAVAQLRSEGAWYLYRGILPPLVQKTLSVSIMFGMYEHYRQVINTNVPGMPTPLTNGMAAMLAGTTEAILSPFERIQTLLQNESYHQKFKNTAHAFSSVWASHGAREFYRGLVPILLRNGPSNVLFFWGREQVQIRWPNSSNPSLNLVRDFASGALIGGAISTLFYPINVVKAHMQTQLGGQFQPLTQVWREVARERGGWRKMFLGVHVNYTRALISWGVINASYEMLKKLFVDK</sequence>
<proteinExistence type="inferred from homology"/>
<evidence type="ECO:0000256" key="4">
    <source>
        <dbReference type="ARBA" id="ARBA00022692"/>
    </source>
</evidence>
<keyword evidence="13" id="KW-1185">Reference proteome</keyword>
<evidence type="ECO:0000256" key="5">
    <source>
        <dbReference type="ARBA" id="ARBA00022737"/>
    </source>
</evidence>
<evidence type="ECO:0000256" key="11">
    <source>
        <dbReference type="RuleBase" id="RU000488"/>
    </source>
</evidence>
<evidence type="ECO:0008006" key="14">
    <source>
        <dbReference type="Google" id="ProtNLM"/>
    </source>
</evidence>
<dbReference type="PANTHER" id="PTHR46131:SF1">
    <property type="entry name" value="SD08549P"/>
    <property type="match status" value="1"/>
</dbReference>
<comment type="caution">
    <text evidence="12">The sequence shown here is derived from an EMBL/GenBank/DDBJ whole genome shotgun (WGS) entry which is preliminary data.</text>
</comment>
<dbReference type="Proteomes" id="UP000494165">
    <property type="component" value="Unassembled WGS sequence"/>
</dbReference>
<accession>A0A8S1CVU5</accession>
<feature type="repeat" description="Solcar" evidence="10">
    <location>
        <begin position="97"/>
        <end position="182"/>
    </location>
</feature>
<dbReference type="PANTHER" id="PTHR46131">
    <property type="entry name" value="SD08549P"/>
    <property type="match status" value="1"/>
</dbReference>
<dbReference type="Gene3D" id="1.50.40.10">
    <property type="entry name" value="Mitochondrial carrier domain"/>
    <property type="match status" value="1"/>
</dbReference>
<dbReference type="OrthoDB" id="2139348at2759"/>
<dbReference type="Pfam" id="PF00153">
    <property type="entry name" value="Mito_carr"/>
    <property type="match status" value="3"/>
</dbReference>
<keyword evidence="4 10" id="KW-0812">Transmembrane</keyword>
<dbReference type="GO" id="GO:0005743">
    <property type="term" value="C:mitochondrial inner membrane"/>
    <property type="evidence" value="ECO:0007669"/>
    <property type="project" value="UniProtKB-SubCell"/>
</dbReference>
<evidence type="ECO:0000256" key="1">
    <source>
        <dbReference type="ARBA" id="ARBA00004448"/>
    </source>
</evidence>
<evidence type="ECO:0000256" key="8">
    <source>
        <dbReference type="ARBA" id="ARBA00023128"/>
    </source>
</evidence>
<dbReference type="GO" id="GO:0051724">
    <property type="term" value="F:NAD transmembrane transporter activity"/>
    <property type="evidence" value="ECO:0007669"/>
    <property type="project" value="TreeGrafter"/>
</dbReference>
<evidence type="ECO:0000313" key="13">
    <source>
        <dbReference type="Proteomes" id="UP000494165"/>
    </source>
</evidence>
<evidence type="ECO:0000256" key="7">
    <source>
        <dbReference type="ARBA" id="ARBA00022989"/>
    </source>
</evidence>
<dbReference type="InterPro" id="IPR023395">
    <property type="entry name" value="MCP_dom_sf"/>
</dbReference>
<keyword evidence="8" id="KW-0496">Mitochondrion</keyword>
<feature type="repeat" description="Solcar" evidence="10">
    <location>
        <begin position="191"/>
        <end position="277"/>
    </location>
</feature>
<dbReference type="EMBL" id="CADEPI010000105">
    <property type="protein sequence ID" value="CAB3374919.1"/>
    <property type="molecule type" value="Genomic_DNA"/>
</dbReference>
<evidence type="ECO:0000256" key="3">
    <source>
        <dbReference type="ARBA" id="ARBA00022448"/>
    </source>
</evidence>
<dbReference type="InterPro" id="IPR052465">
    <property type="entry name" value="Mito_NAD+_Carrier"/>
</dbReference>
<feature type="repeat" description="Solcar" evidence="10">
    <location>
        <begin position="8"/>
        <end position="88"/>
    </location>
</feature>
<reference evidence="12 13" key="1">
    <citation type="submission" date="2020-04" db="EMBL/GenBank/DDBJ databases">
        <authorList>
            <person name="Alioto T."/>
            <person name="Alioto T."/>
            <person name="Gomez Garrido J."/>
        </authorList>
    </citation>
    <scope>NUCLEOTIDE SEQUENCE [LARGE SCALE GENOMIC DNA]</scope>
</reference>
<evidence type="ECO:0000256" key="6">
    <source>
        <dbReference type="ARBA" id="ARBA00022792"/>
    </source>
</evidence>
<dbReference type="PROSITE" id="PS50920">
    <property type="entry name" value="SOLCAR"/>
    <property type="match status" value="3"/>
</dbReference>
<dbReference type="AlphaFoldDB" id="A0A8S1CVU5"/>
<keyword evidence="5" id="KW-0677">Repeat</keyword>
<name>A0A8S1CVU5_9INSE</name>
<keyword evidence="3 11" id="KW-0813">Transport</keyword>
<keyword evidence="9 10" id="KW-0472">Membrane</keyword>
<dbReference type="SUPFAM" id="SSF103506">
    <property type="entry name" value="Mitochondrial carrier"/>
    <property type="match status" value="1"/>
</dbReference>
<evidence type="ECO:0000256" key="9">
    <source>
        <dbReference type="ARBA" id="ARBA00023136"/>
    </source>
</evidence>
<gene>
    <name evidence="12" type="ORF">CLODIP_2_CD15113</name>
</gene>